<dbReference type="GO" id="GO:0033617">
    <property type="term" value="P:mitochondrial respiratory chain complex IV assembly"/>
    <property type="evidence" value="ECO:0007669"/>
    <property type="project" value="TreeGrafter"/>
</dbReference>
<dbReference type="SUPFAM" id="SSF47694">
    <property type="entry name" value="Cytochrome c oxidase subunit h"/>
    <property type="match status" value="1"/>
</dbReference>
<dbReference type="OrthoDB" id="5545577at2759"/>
<dbReference type="AlphaFoldDB" id="A0A0C3DUU5"/>
<dbReference type="GO" id="GO:0005634">
    <property type="term" value="C:nucleus"/>
    <property type="evidence" value="ECO:0007669"/>
    <property type="project" value="UniProtKB-SubCell"/>
</dbReference>
<dbReference type="InParanoid" id="A0A0C3DUU5"/>
<dbReference type="FunCoup" id="A0A0C3DUU5">
    <property type="interactions" value="192"/>
</dbReference>
<reference evidence="10 11" key="1">
    <citation type="submission" date="2014-04" db="EMBL/GenBank/DDBJ databases">
        <authorList>
            <consortium name="DOE Joint Genome Institute"/>
            <person name="Kuo A."/>
            <person name="Martino E."/>
            <person name="Perotto S."/>
            <person name="Kohler A."/>
            <person name="Nagy L.G."/>
            <person name="Floudas D."/>
            <person name="Copeland A."/>
            <person name="Barry K.W."/>
            <person name="Cichocki N."/>
            <person name="Veneault-Fourrey C."/>
            <person name="LaButti K."/>
            <person name="Lindquist E.A."/>
            <person name="Lipzen A."/>
            <person name="Lundell T."/>
            <person name="Morin E."/>
            <person name="Murat C."/>
            <person name="Sun H."/>
            <person name="Tunlid A."/>
            <person name="Henrissat B."/>
            <person name="Grigoriev I.V."/>
            <person name="Hibbett D.S."/>
            <person name="Martin F."/>
            <person name="Nordberg H.P."/>
            <person name="Cantor M.N."/>
            <person name="Hua S.X."/>
        </authorList>
    </citation>
    <scope>NUCLEOTIDE SEQUENCE [LARGE SCALE GENOMIC DNA]</scope>
    <source>
        <strain evidence="10 11">Zn</strain>
    </source>
</reference>
<name>A0A0C3DUU5_OIDMZ</name>
<evidence type="ECO:0008006" key="12">
    <source>
        <dbReference type="Google" id="ProtNLM"/>
    </source>
</evidence>
<comment type="similarity">
    <text evidence="4">Belongs to the cytochrome c oxidase subunit 6B family.</text>
</comment>
<dbReference type="EMBL" id="KN832871">
    <property type="protein sequence ID" value="KIN05873.1"/>
    <property type="molecule type" value="Genomic_DNA"/>
</dbReference>
<sequence>MGAGASKPAPKISSDGTPIAPDRTQRSQCWEARDIYYGCLDKHDILDSIAEKDKAARVCAAEGRAFEANCAESWVTYFKKRRIAEYKKNKTLEKLKVEGAQDLR</sequence>
<keyword evidence="7" id="KW-1015">Disulfide bond</keyword>
<dbReference type="HOGENOM" id="CLU_142408_0_0_1"/>
<dbReference type="GO" id="GO:0005758">
    <property type="term" value="C:mitochondrial intermembrane space"/>
    <property type="evidence" value="ECO:0007669"/>
    <property type="project" value="UniProtKB-SubCell"/>
</dbReference>
<evidence type="ECO:0000256" key="7">
    <source>
        <dbReference type="ARBA" id="ARBA00023157"/>
    </source>
</evidence>
<accession>A0A0C3DUU5</accession>
<feature type="region of interest" description="Disordered" evidence="9">
    <location>
        <begin position="1"/>
        <end position="26"/>
    </location>
</feature>
<evidence type="ECO:0000256" key="1">
    <source>
        <dbReference type="ARBA" id="ARBA00004123"/>
    </source>
</evidence>
<evidence type="ECO:0000256" key="9">
    <source>
        <dbReference type="SAM" id="MobiDB-lite"/>
    </source>
</evidence>
<reference evidence="11" key="2">
    <citation type="submission" date="2015-01" db="EMBL/GenBank/DDBJ databases">
        <title>Evolutionary Origins and Diversification of the Mycorrhizal Mutualists.</title>
        <authorList>
            <consortium name="DOE Joint Genome Institute"/>
            <consortium name="Mycorrhizal Genomics Consortium"/>
            <person name="Kohler A."/>
            <person name="Kuo A."/>
            <person name="Nagy L.G."/>
            <person name="Floudas D."/>
            <person name="Copeland A."/>
            <person name="Barry K.W."/>
            <person name="Cichocki N."/>
            <person name="Veneault-Fourrey C."/>
            <person name="LaButti K."/>
            <person name="Lindquist E.A."/>
            <person name="Lipzen A."/>
            <person name="Lundell T."/>
            <person name="Morin E."/>
            <person name="Murat C."/>
            <person name="Riley R."/>
            <person name="Ohm R."/>
            <person name="Sun H."/>
            <person name="Tunlid A."/>
            <person name="Henrissat B."/>
            <person name="Grigoriev I.V."/>
            <person name="Hibbett D.S."/>
            <person name="Martin F."/>
        </authorList>
    </citation>
    <scope>NUCLEOTIDE SEQUENCE [LARGE SCALE GENOMIC DNA]</scope>
    <source>
        <strain evidence="11">Zn</strain>
    </source>
</reference>
<dbReference type="FunFam" id="1.10.10.140:FF:000003">
    <property type="entry name" value="Cytochrome c oxidase assembly factor 6"/>
    <property type="match status" value="1"/>
</dbReference>
<dbReference type="Pfam" id="PF02297">
    <property type="entry name" value="COX6B"/>
    <property type="match status" value="1"/>
</dbReference>
<dbReference type="PROSITE" id="PS51808">
    <property type="entry name" value="CHCH"/>
    <property type="match status" value="1"/>
</dbReference>
<evidence type="ECO:0000313" key="11">
    <source>
        <dbReference type="Proteomes" id="UP000054321"/>
    </source>
</evidence>
<dbReference type="Proteomes" id="UP000054321">
    <property type="component" value="Unassembled WGS sequence"/>
</dbReference>
<evidence type="ECO:0000256" key="4">
    <source>
        <dbReference type="ARBA" id="ARBA00006425"/>
    </source>
</evidence>
<dbReference type="PANTHER" id="PTHR47677">
    <property type="entry name" value="CYTOCHROME C OXIDASE ASSEMBLY FACTOR 6"/>
    <property type="match status" value="1"/>
</dbReference>
<keyword evidence="8" id="KW-0539">Nucleus</keyword>
<evidence type="ECO:0000256" key="5">
    <source>
        <dbReference type="ARBA" id="ARBA00022490"/>
    </source>
</evidence>
<evidence type="ECO:0000256" key="8">
    <source>
        <dbReference type="ARBA" id="ARBA00023242"/>
    </source>
</evidence>
<dbReference type="InterPro" id="IPR048281">
    <property type="entry name" value="COA6_fun"/>
</dbReference>
<evidence type="ECO:0000313" key="10">
    <source>
        <dbReference type="EMBL" id="KIN05873.1"/>
    </source>
</evidence>
<organism evidence="10 11">
    <name type="scientific">Oidiodendron maius (strain Zn)</name>
    <dbReference type="NCBI Taxonomy" id="913774"/>
    <lineage>
        <taxon>Eukaryota</taxon>
        <taxon>Fungi</taxon>
        <taxon>Dikarya</taxon>
        <taxon>Ascomycota</taxon>
        <taxon>Pezizomycotina</taxon>
        <taxon>Leotiomycetes</taxon>
        <taxon>Leotiomycetes incertae sedis</taxon>
        <taxon>Myxotrichaceae</taxon>
        <taxon>Oidiodendron</taxon>
    </lineage>
</organism>
<dbReference type="Gene3D" id="1.10.10.140">
    <property type="entry name" value="Cytochrome c oxidase, subunit VIb"/>
    <property type="match status" value="1"/>
</dbReference>
<keyword evidence="11" id="KW-1185">Reference proteome</keyword>
<gene>
    <name evidence="10" type="ORF">OIDMADRAFT_17039</name>
</gene>
<dbReference type="PANTHER" id="PTHR47677:SF1">
    <property type="entry name" value="CYTOCHROME C OXIDASE ASSEMBLY FACTOR 6"/>
    <property type="match status" value="1"/>
</dbReference>
<evidence type="ECO:0000256" key="2">
    <source>
        <dbReference type="ARBA" id="ARBA00004496"/>
    </source>
</evidence>
<protein>
    <recommendedName>
        <fullName evidence="12">Cytochrome c oxidase assembly factor 6</fullName>
    </recommendedName>
</protein>
<dbReference type="InterPro" id="IPR048280">
    <property type="entry name" value="COX6B-like"/>
</dbReference>
<keyword evidence="6" id="KW-0496">Mitochondrion</keyword>
<proteinExistence type="inferred from homology"/>
<dbReference type="InterPro" id="IPR036549">
    <property type="entry name" value="CX6/COA6-like_sf"/>
</dbReference>
<dbReference type="STRING" id="913774.A0A0C3DUU5"/>
<comment type="subcellular location">
    <subcellularLocation>
        <location evidence="2">Cytoplasm</location>
    </subcellularLocation>
    <subcellularLocation>
        <location evidence="3">Mitochondrion intermembrane space</location>
    </subcellularLocation>
    <subcellularLocation>
        <location evidence="1">Nucleus</location>
    </subcellularLocation>
</comment>
<evidence type="ECO:0000256" key="6">
    <source>
        <dbReference type="ARBA" id="ARBA00023128"/>
    </source>
</evidence>
<evidence type="ECO:0000256" key="3">
    <source>
        <dbReference type="ARBA" id="ARBA00004569"/>
    </source>
</evidence>
<keyword evidence="5" id="KW-0963">Cytoplasm</keyword>